<keyword evidence="3" id="KW-0067">ATP-binding</keyword>
<keyword evidence="2" id="KW-0547">Nucleotide-binding</keyword>
<dbReference type="SUPFAM" id="SSF52540">
    <property type="entry name" value="P-loop containing nucleoside triphosphate hydrolases"/>
    <property type="match status" value="1"/>
</dbReference>
<dbReference type="Gene3D" id="3.40.50.300">
    <property type="entry name" value="P-loop containing nucleotide triphosphate hydrolases"/>
    <property type="match status" value="1"/>
</dbReference>
<dbReference type="InterPro" id="IPR037257">
    <property type="entry name" value="T2SS_E_N_sf"/>
</dbReference>
<dbReference type="InterPro" id="IPR027417">
    <property type="entry name" value="P-loop_NTPase"/>
</dbReference>
<dbReference type="Gene3D" id="3.30.300.160">
    <property type="entry name" value="Type II secretion system, protein E, N-terminal domain"/>
    <property type="match status" value="1"/>
</dbReference>
<protein>
    <recommendedName>
        <fullName evidence="4">Bacterial type II secretion system protein E domain-containing protein</fullName>
    </recommendedName>
</protein>
<gene>
    <name evidence="5" type="ORF">A2744_02060</name>
</gene>
<name>A0A1G1XZE4_9BACT</name>
<organism evidence="5 6">
    <name type="scientific">Candidatus Buchananbacteria bacterium RIFCSPHIGHO2_01_FULL_44_11</name>
    <dbReference type="NCBI Taxonomy" id="1797535"/>
    <lineage>
        <taxon>Bacteria</taxon>
        <taxon>Candidatus Buchananiibacteriota</taxon>
    </lineage>
</organism>
<reference evidence="5 6" key="1">
    <citation type="journal article" date="2016" name="Nat. Commun.">
        <title>Thousands of microbial genomes shed light on interconnected biogeochemical processes in an aquifer system.</title>
        <authorList>
            <person name="Anantharaman K."/>
            <person name="Brown C.T."/>
            <person name="Hug L.A."/>
            <person name="Sharon I."/>
            <person name="Castelle C.J."/>
            <person name="Probst A.J."/>
            <person name="Thomas B.C."/>
            <person name="Singh A."/>
            <person name="Wilkins M.J."/>
            <person name="Karaoz U."/>
            <person name="Brodie E.L."/>
            <person name="Williams K.H."/>
            <person name="Hubbard S.S."/>
            <person name="Banfield J.F."/>
        </authorList>
    </citation>
    <scope>NUCLEOTIDE SEQUENCE [LARGE SCALE GENOMIC DNA]</scope>
</reference>
<dbReference type="InterPro" id="IPR001482">
    <property type="entry name" value="T2SS/T4SS_dom"/>
</dbReference>
<dbReference type="GO" id="GO:0016887">
    <property type="term" value="F:ATP hydrolysis activity"/>
    <property type="evidence" value="ECO:0007669"/>
    <property type="project" value="TreeGrafter"/>
</dbReference>
<dbReference type="Proteomes" id="UP000178240">
    <property type="component" value="Unassembled WGS sequence"/>
</dbReference>
<sequence>MFQDLELKNILLKTNALGEKELSLHSEEAKNRNQSLEEYLIGKKIINEEQLYQTAASFYKIPFINLKNQAVRKDILFMIPEPLAVTHRIIAFDKTETELKVAVLNPQDLQIFEFLRKKTALDVQIYLTNPESFNEVIKNYHKGLKAEFQELTADTTASEADSEESKDKKLKALAEDLPVIRIVDTLLEYAILENASDIHIEPVEKQITVRYRIDGVLRNVMTLPKSVHSGIIARIKILSDLKLDEHRLPQDGRFKVSATGYNVSFRVSIIPTYDGEKAVLRLLNEKTSLLSLEQLGFQPKVLPLVKRNIKKPHGLILVTGPTGSGKTTTLYAILNVLNRPEVNITTIEDPIEYRMQGINQSQVNPKIGYTFANGLRAYLRQDPDIIMVGEIRDKETAEIAIHAALTGHLVLSTLHTNDAPTTLPRLSEMGIPAFLVASTVNVIVAQRLVRKICQDCIESYTLNKDEMEQLEKQVNLTSIIQTLEKEGIITKKQAKESLLFYRGKGCKKCGNEGYKGRLGIYEVMEVDHEISEMILKGTSGGEMQQKAKEKGMITILEDGFIKAKTGITTIEEILRVTKE</sequence>
<feature type="domain" description="Bacterial type II secretion system protein E" evidence="4">
    <location>
        <begin position="379"/>
        <end position="393"/>
    </location>
</feature>
<evidence type="ECO:0000256" key="3">
    <source>
        <dbReference type="ARBA" id="ARBA00022840"/>
    </source>
</evidence>
<evidence type="ECO:0000259" key="4">
    <source>
        <dbReference type="PROSITE" id="PS00662"/>
    </source>
</evidence>
<dbReference type="GO" id="GO:0005524">
    <property type="term" value="F:ATP binding"/>
    <property type="evidence" value="ECO:0007669"/>
    <property type="project" value="UniProtKB-KW"/>
</dbReference>
<dbReference type="GO" id="GO:0005886">
    <property type="term" value="C:plasma membrane"/>
    <property type="evidence" value="ECO:0007669"/>
    <property type="project" value="TreeGrafter"/>
</dbReference>
<evidence type="ECO:0000256" key="2">
    <source>
        <dbReference type="ARBA" id="ARBA00022741"/>
    </source>
</evidence>
<dbReference type="STRING" id="1797535.A2744_02060"/>
<dbReference type="SMART" id="SM00382">
    <property type="entry name" value="AAA"/>
    <property type="match status" value="1"/>
</dbReference>
<comment type="caution">
    <text evidence="5">The sequence shown here is derived from an EMBL/GenBank/DDBJ whole genome shotgun (WGS) entry which is preliminary data.</text>
</comment>
<evidence type="ECO:0000313" key="5">
    <source>
        <dbReference type="EMBL" id="OGY45449.1"/>
    </source>
</evidence>
<dbReference type="PANTHER" id="PTHR30258:SF2">
    <property type="entry name" value="COMG OPERON PROTEIN 1"/>
    <property type="match status" value="1"/>
</dbReference>
<dbReference type="Pfam" id="PF05157">
    <property type="entry name" value="MshEN"/>
    <property type="match status" value="1"/>
</dbReference>
<dbReference type="Gene3D" id="3.30.450.90">
    <property type="match status" value="1"/>
</dbReference>
<dbReference type="PANTHER" id="PTHR30258">
    <property type="entry name" value="TYPE II SECRETION SYSTEM PROTEIN GSPE-RELATED"/>
    <property type="match status" value="1"/>
</dbReference>
<accession>A0A1G1XZE4</accession>
<dbReference type="AlphaFoldDB" id="A0A1G1XZE4"/>
<dbReference type="CDD" id="cd01129">
    <property type="entry name" value="PulE-GspE-like"/>
    <property type="match status" value="1"/>
</dbReference>
<dbReference type="FunFam" id="3.40.50.300:FF:000398">
    <property type="entry name" value="Type IV pilus assembly ATPase PilB"/>
    <property type="match status" value="1"/>
</dbReference>
<evidence type="ECO:0000256" key="1">
    <source>
        <dbReference type="ARBA" id="ARBA00006611"/>
    </source>
</evidence>
<comment type="similarity">
    <text evidence="1">Belongs to the GSP E family.</text>
</comment>
<dbReference type="EMBL" id="MHIE01000019">
    <property type="protein sequence ID" value="OGY45449.1"/>
    <property type="molecule type" value="Genomic_DNA"/>
</dbReference>
<dbReference type="InterPro" id="IPR007831">
    <property type="entry name" value="T2SS_GspE_N"/>
</dbReference>
<evidence type="ECO:0000313" key="6">
    <source>
        <dbReference type="Proteomes" id="UP000178240"/>
    </source>
</evidence>
<dbReference type="Pfam" id="PF00437">
    <property type="entry name" value="T2SSE"/>
    <property type="match status" value="1"/>
</dbReference>
<proteinExistence type="inferred from homology"/>
<dbReference type="SUPFAM" id="SSF160246">
    <property type="entry name" value="EspE N-terminal domain-like"/>
    <property type="match status" value="1"/>
</dbReference>
<dbReference type="PROSITE" id="PS00662">
    <property type="entry name" value="T2SP_E"/>
    <property type="match status" value="1"/>
</dbReference>
<dbReference type="InterPro" id="IPR003593">
    <property type="entry name" value="AAA+_ATPase"/>
</dbReference>